<feature type="chain" id="PRO_5045316054" description="Large exoprotein involved in heme utilization or adhesion" evidence="1">
    <location>
        <begin position="23"/>
        <end position="129"/>
    </location>
</feature>
<proteinExistence type="predicted"/>
<accession>A0ABQ4T3J4</accession>
<sequence>MRLAILAAALAVTATGIGDAYAAKRKVAVPHRFDGRWSIEVLTQDGPCDRAYRYGVQIDRGEASYAGGEFAINGRVSSSGAVRAVISRGQDAAQVSGQLRKNGVGDGIWQTAGNGPFSCSGTWSAVKRG</sequence>
<reference evidence="2" key="1">
    <citation type="journal article" date="2021" name="Front. Microbiol.">
        <title>Comprehensive Comparative Genomics and Phenotyping of Methylobacterium Species.</title>
        <authorList>
            <person name="Alessa O."/>
            <person name="Ogura Y."/>
            <person name="Fujitani Y."/>
            <person name="Takami H."/>
            <person name="Hayashi T."/>
            <person name="Sahin N."/>
            <person name="Tani A."/>
        </authorList>
    </citation>
    <scope>NUCLEOTIDE SEQUENCE</scope>
    <source>
        <strain evidence="2">NBRC 15689</strain>
    </source>
</reference>
<dbReference type="Proteomes" id="UP001055156">
    <property type="component" value="Unassembled WGS sequence"/>
</dbReference>
<evidence type="ECO:0000256" key="1">
    <source>
        <dbReference type="SAM" id="SignalP"/>
    </source>
</evidence>
<dbReference type="EMBL" id="BPQV01000002">
    <property type="protein sequence ID" value="GJE26178.1"/>
    <property type="molecule type" value="Genomic_DNA"/>
</dbReference>
<name>A0ABQ4T3J4_METOR</name>
<keyword evidence="1" id="KW-0732">Signal</keyword>
<organism evidence="2 3">
    <name type="scientific">Methylobacterium organophilum</name>
    <dbReference type="NCBI Taxonomy" id="410"/>
    <lineage>
        <taxon>Bacteria</taxon>
        <taxon>Pseudomonadati</taxon>
        <taxon>Pseudomonadota</taxon>
        <taxon>Alphaproteobacteria</taxon>
        <taxon>Hyphomicrobiales</taxon>
        <taxon>Methylobacteriaceae</taxon>
        <taxon>Methylobacterium</taxon>
    </lineage>
</organism>
<gene>
    <name evidence="2" type="ORF">LKMONMHP_1025</name>
</gene>
<evidence type="ECO:0000313" key="2">
    <source>
        <dbReference type="EMBL" id="GJE26178.1"/>
    </source>
</evidence>
<dbReference type="RefSeq" id="WP_238310114.1">
    <property type="nucleotide sequence ID" value="NZ_BPQV01000002.1"/>
</dbReference>
<keyword evidence="3" id="KW-1185">Reference proteome</keyword>
<protein>
    <recommendedName>
        <fullName evidence="4">Large exoprotein involved in heme utilization or adhesion</fullName>
    </recommendedName>
</protein>
<comment type="caution">
    <text evidence="2">The sequence shown here is derived from an EMBL/GenBank/DDBJ whole genome shotgun (WGS) entry which is preliminary data.</text>
</comment>
<evidence type="ECO:0008006" key="4">
    <source>
        <dbReference type="Google" id="ProtNLM"/>
    </source>
</evidence>
<feature type="signal peptide" evidence="1">
    <location>
        <begin position="1"/>
        <end position="22"/>
    </location>
</feature>
<reference evidence="2" key="2">
    <citation type="submission" date="2021-08" db="EMBL/GenBank/DDBJ databases">
        <authorList>
            <person name="Tani A."/>
            <person name="Ola A."/>
            <person name="Ogura Y."/>
            <person name="Katsura K."/>
            <person name="Hayashi T."/>
        </authorList>
    </citation>
    <scope>NUCLEOTIDE SEQUENCE</scope>
    <source>
        <strain evidence="2">NBRC 15689</strain>
    </source>
</reference>
<evidence type="ECO:0000313" key="3">
    <source>
        <dbReference type="Proteomes" id="UP001055156"/>
    </source>
</evidence>